<dbReference type="Proteomes" id="UP000078540">
    <property type="component" value="Unassembled WGS sequence"/>
</dbReference>
<accession>A0A195B6Z4</accession>
<sequence>MIRLGPRETAEIEIGQDYHTVKETKGRAVALGANDLSRVKTGCVDSKVVKRFFADSITYQAALTPCSFTARSYTRMHSRRASRCVKRNRELPAISRDVCVEE</sequence>
<proteinExistence type="predicted"/>
<name>A0A195B6Z4_9HYME</name>
<dbReference type="EMBL" id="KQ976579">
    <property type="protein sequence ID" value="KYM80030.1"/>
    <property type="molecule type" value="Genomic_DNA"/>
</dbReference>
<organism evidence="1 2">
    <name type="scientific">Atta colombica</name>
    <dbReference type="NCBI Taxonomy" id="520822"/>
    <lineage>
        <taxon>Eukaryota</taxon>
        <taxon>Metazoa</taxon>
        <taxon>Ecdysozoa</taxon>
        <taxon>Arthropoda</taxon>
        <taxon>Hexapoda</taxon>
        <taxon>Insecta</taxon>
        <taxon>Pterygota</taxon>
        <taxon>Neoptera</taxon>
        <taxon>Endopterygota</taxon>
        <taxon>Hymenoptera</taxon>
        <taxon>Apocrita</taxon>
        <taxon>Aculeata</taxon>
        <taxon>Formicoidea</taxon>
        <taxon>Formicidae</taxon>
        <taxon>Myrmicinae</taxon>
        <taxon>Atta</taxon>
    </lineage>
</organism>
<gene>
    <name evidence="1" type="ORF">ALC53_09556</name>
</gene>
<evidence type="ECO:0000313" key="2">
    <source>
        <dbReference type="Proteomes" id="UP000078540"/>
    </source>
</evidence>
<protein>
    <submittedName>
        <fullName evidence="1">Uncharacterized protein</fullName>
    </submittedName>
</protein>
<keyword evidence="2" id="KW-1185">Reference proteome</keyword>
<dbReference type="AlphaFoldDB" id="A0A195B6Z4"/>
<reference evidence="1 2" key="1">
    <citation type="submission" date="2015-09" db="EMBL/GenBank/DDBJ databases">
        <title>Atta colombica WGS genome.</title>
        <authorList>
            <person name="Nygaard S."/>
            <person name="Hu H."/>
            <person name="Boomsma J."/>
            <person name="Zhang G."/>
        </authorList>
    </citation>
    <scope>NUCLEOTIDE SEQUENCE [LARGE SCALE GENOMIC DNA]</scope>
    <source>
        <strain evidence="1">Treedump-2</strain>
        <tissue evidence="1">Whole body</tissue>
    </source>
</reference>
<evidence type="ECO:0000313" key="1">
    <source>
        <dbReference type="EMBL" id="KYM80030.1"/>
    </source>
</evidence>